<dbReference type="RefSeq" id="WP_379186209.1">
    <property type="nucleotide sequence ID" value="NZ_JBHSOW010000007.1"/>
</dbReference>
<feature type="transmembrane region" description="Helical" evidence="6">
    <location>
        <begin position="79"/>
        <end position="97"/>
    </location>
</feature>
<keyword evidence="4 6" id="KW-1133">Transmembrane helix</keyword>
<keyword evidence="2" id="KW-1003">Cell membrane</keyword>
<evidence type="ECO:0000256" key="5">
    <source>
        <dbReference type="ARBA" id="ARBA00023136"/>
    </source>
</evidence>
<comment type="similarity">
    <text evidence="6">Belongs to the LPG synthase family.</text>
</comment>
<dbReference type="NCBIfam" id="TIGR00374">
    <property type="entry name" value="flippase-like domain"/>
    <property type="match status" value="1"/>
</dbReference>
<dbReference type="Proteomes" id="UP001596047">
    <property type="component" value="Unassembled WGS sequence"/>
</dbReference>
<sequence>MRLKRIMTMAGGLVMAALFIRSSLHWFQGRELGESALQLIRSPGILLLMTAGYGCSFILKAAAWRLYVGREREDHLRGYVYPLLVSLLVNHVLPIKLGDLARTGMLVRRTRMRWDDALHSVAVMRLLDMASLLLIGSIGALILGLEATGTANRLIPAGIIIILITLTAGLFINRVTKTGNKSLTIRIQSRFIHSVFGLAKRHLDRLWLVTRSPRGIVLSLLIFISWLLEGAVVYGVLSALNMKIGILQAVWANGMTIAGQLFHVTPGGIGTYETTLTASLSILGMRGEQAYTVALLSHGYKFVFAYAAGLAALLLAAVSWSDLNEWLRLREKKERNQS</sequence>
<evidence type="ECO:0000256" key="4">
    <source>
        <dbReference type="ARBA" id="ARBA00022989"/>
    </source>
</evidence>
<feature type="transmembrane region" description="Helical" evidence="6">
    <location>
        <begin position="303"/>
        <end position="323"/>
    </location>
</feature>
<evidence type="ECO:0000256" key="6">
    <source>
        <dbReference type="RuleBase" id="RU363042"/>
    </source>
</evidence>
<feature type="transmembrane region" description="Helical" evidence="6">
    <location>
        <begin position="154"/>
        <end position="172"/>
    </location>
</feature>
<keyword evidence="6" id="KW-0443">Lipid metabolism</keyword>
<protein>
    <recommendedName>
        <fullName evidence="6">Phosphatidylglycerol lysyltransferase</fullName>
        <ecNumber evidence="6">2.3.2.3</ecNumber>
    </recommendedName>
    <alternativeName>
        <fullName evidence="6">Lysylphosphatidylglycerol synthase</fullName>
    </alternativeName>
</protein>
<comment type="catalytic activity">
    <reaction evidence="6">
        <text>L-lysyl-tRNA(Lys) + a 1,2-diacyl-sn-glycero-3-phospho-(1'-sn-glycerol) = a 1,2-diacyl-sn-glycero-3-phospho-1'-(3'-O-L-lysyl)-sn-glycerol + tRNA(Lys)</text>
        <dbReference type="Rhea" id="RHEA:10668"/>
        <dbReference type="Rhea" id="RHEA-COMP:9696"/>
        <dbReference type="Rhea" id="RHEA-COMP:9697"/>
        <dbReference type="ChEBI" id="CHEBI:64716"/>
        <dbReference type="ChEBI" id="CHEBI:75792"/>
        <dbReference type="ChEBI" id="CHEBI:78442"/>
        <dbReference type="ChEBI" id="CHEBI:78529"/>
        <dbReference type="EC" id="2.3.2.3"/>
    </reaction>
</comment>
<keyword evidence="6" id="KW-0046">Antibiotic resistance</keyword>
<accession>A0ABW0VPQ5</accession>
<comment type="function">
    <text evidence="6">Catalyzes the transfer of a lysyl group from L-lysyl-tRNA(Lys) to membrane-bound phosphatidylglycerol (PG), which produces lysylphosphatidylglycerol (LPG), a major component of the bacterial membrane with a positive net charge. LPG synthesis contributes to bacterial virulence as it is involved in the resistance mechanism against cationic antimicrobial peptides (CAMP) produces by the host's immune system (defensins, cathelicidins) and by the competing microorganisms.</text>
</comment>
<dbReference type="InterPro" id="IPR022791">
    <property type="entry name" value="L-PG_synthase/AglD"/>
</dbReference>
<keyword evidence="8" id="KW-1185">Reference proteome</keyword>
<gene>
    <name evidence="6" type="primary">mprF</name>
    <name evidence="7" type="ORF">ACFPYJ_01205</name>
</gene>
<keyword evidence="6" id="KW-0808">Transferase</keyword>
<dbReference type="PANTHER" id="PTHR39087">
    <property type="entry name" value="UPF0104 MEMBRANE PROTEIN MJ1595"/>
    <property type="match status" value="1"/>
</dbReference>
<comment type="caution">
    <text evidence="7">The sequence shown here is derived from an EMBL/GenBank/DDBJ whole genome shotgun (WGS) entry which is preliminary data.</text>
</comment>
<keyword evidence="5 6" id="KW-0472">Membrane</keyword>
<evidence type="ECO:0000256" key="1">
    <source>
        <dbReference type="ARBA" id="ARBA00004651"/>
    </source>
</evidence>
<dbReference type="PANTHER" id="PTHR39087:SF2">
    <property type="entry name" value="UPF0104 MEMBRANE PROTEIN MJ1595"/>
    <property type="match status" value="1"/>
</dbReference>
<feature type="transmembrane region" description="Helical" evidence="6">
    <location>
        <begin position="215"/>
        <end position="237"/>
    </location>
</feature>
<dbReference type="EMBL" id="JBHSOW010000007">
    <property type="protein sequence ID" value="MFC5647751.1"/>
    <property type="molecule type" value="Genomic_DNA"/>
</dbReference>
<keyword evidence="3 6" id="KW-0812">Transmembrane</keyword>
<evidence type="ECO:0000256" key="3">
    <source>
        <dbReference type="ARBA" id="ARBA00022692"/>
    </source>
</evidence>
<evidence type="ECO:0000313" key="7">
    <source>
        <dbReference type="EMBL" id="MFC5647751.1"/>
    </source>
</evidence>
<dbReference type="EC" id="2.3.2.3" evidence="6"/>
<proteinExistence type="inferred from homology"/>
<comment type="subcellular location">
    <subcellularLocation>
        <location evidence="1 6">Cell membrane</location>
        <topology evidence="1 6">Multi-pass membrane protein</topology>
    </subcellularLocation>
</comment>
<dbReference type="Pfam" id="PF03706">
    <property type="entry name" value="LPG_synthase_TM"/>
    <property type="match status" value="1"/>
</dbReference>
<evidence type="ECO:0000256" key="2">
    <source>
        <dbReference type="ARBA" id="ARBA00022475"/>
    </source>
</evidence>
<reference evidence="8" key="1">
    <citation type="journal article" date="2019" name="Int. J. Syst. Evol. Microbiol.">
        <title>The Global Catalogue of Microorganisms (GCM) 10K type strain sequencing project: providing services to taxonomists for standard genome sequencing and annotation.</title>
        <authorList>
            <consortium name="The Broad Institute Genomics Platform"/>
            <consortium name="The Broad Institute Genome Sequencing Center for Infectious Disease"/>
            <person name="Wu L."/>
            <person name="Ma J."/>
        </authorList>
    </citation>
    <scope>NUCLEOTIDE SEQUENCE [LARGE SCALE GENOMIC DNA]</scope>
    <source>
        <strain evidence="8">CGMCC 1.3240</strain>
    </source>
</reference>
<feature type="transmembrane region" description="Helical" evidence="6">
    <location>
        <begin position="45"/>
        <end position="67"/>
    </location>
</feature>
<name>A0ABW0VPQ5_9BACL</name>
<evidence type="ECO:0000313" key="8">
    <source>
        <dbReference type="Proteomes" id="UP001596047"/>
    </source>
</evidence>
<feature type="transmembrane region" description="Helical" evidence="6">
    <location>
        <begin position="118"/>
        <end position="142"/>
    </location>
</feature>
<organism evidence="7 8">
    <name type="scientific">Paenibacillus solisilvae</name>
    <dbReference type="NCBI Taxonomy" id="2486751"/>
    <lineage>
        <taxon>Bacteria</taxon>
        <taxon>Bacillati</taxon>
        <taxon>Bacillota</taxon>
        <taxon>Bacilli</taxon>
        <taxon>Bacillales</taxon>
        <taxon>Paenibacillaceae</taxon>
        <taxon>Paenibacillus</taxon>
    </lineage>
</organism>